<evidence type="ECO:0000313" key="2">
    <source>
        <dbReference type="Proteomes" id="UP000004995"/>
    </source>
</evidence>
<dbReference type="Proteomes" id="UP000004995">
    <property type="component" value="Unassembled WGS sequence"/>
</dbReference>
<dbReference type="AlphaFoldDB" id="K4APC2"/>
<reference evidence="1" key="2">
    <citation type="submission" date="2018-08" db="UniProtKB">
        <authorList>
            <consortium name="EnsemblPlants"/>
        </authorList>
    </citation>
    <scope>IDENTIFICATION</scope>
    <source>
        <strain evidence="1">Yugu1</strain>
    </source>
</reference>
<keyword evidence="2" id="KW-1185">Reference proteome</keyword>
<proteinExistence type="predicted"/>
<sequence length="38" mass="4108">MHGGIDGPIIVSIVPSARRIWSALSLIWSETGVVVDKF</sequence>
<reference evidence="2" key="1">
    <citation type="journal article" date="2012" name="Nat. Biotechnol.">
        <title>Reference genome sequence of the model plant Setaria.</title>
        <authorList>
            <person name="Bennetzen J.L."/>
            <person name="Schmutz J."/>
            <person name="Wang H."/>
            <person name="Percifield R."/>
            <person name="Hawkins J."/>
            <person name="Pontaroli A.C."/>
            <person name="Estep M."/>
            <person name="Feng L."/>
            <person name="Vaughn J.N."/>
            <person name="Grimwood J."/>
            <person name="Jenkins J."/>
            <person name="Barry K."/>
            <person name="Lindquist E."/>
            <person name="Hellsten U."/>
            <person name="Deshpande S."/>
            <person name="Wang X."/>
            <person name="Wu X."/>
            <person name="Mitros T."/>
            <person name="Triplett J."/>
            <person name="Yang X."/>
            <person name="Ye C.Y."/>
            <person name="Mauro-Herrera M."/>
            <person name="Wang L."/>
            <person name="Li P."/>
            <person name="Sharma M."/>
            <person name="Sharma R."/>
            <person name="Ronald P.C."/>
            <person name="Panaud O."/>
            <person name="Kellogg E.A."/>
            <person name="Brutnell T.P."/>
            <person name="Doust A.N."/>
            <person name="Tuskan G.A."/>
            <person name="Rokhsar D."/>
            <person name="Devos K.M."/>
        </authorList>
    </citation>
    <scope>NUCLEOTIDE SEQUENCE [LARGE SCALE GENOMIC DNA]</scope>
    <source>
        <strain evidence="2">cv. Yugu1</strain>
    </source>
</reference>
<protein>
    <submittedName>
        <fullName evidence="1">Uncharacterized protein</fullName>
    </submittedName>
</protein>
<dbReference type="EnsemblPlants" id="KQK92816">
    <property type="protein sequence ID" value="KQK92816"/>
    <property type="gene ID" value="SETIT_040770mg"/>
</dbReference>
<dbReference type="HOGENOM" id="CLU_3336526_0_0_1"/>
<dbReference type="InParanoid" id="K4APC2"/>
<dbReference type="Gramene" id="KQK92816">
    <property type="protein sequence ID" value="KQK92816"/>
    <property type="gene ID" value="SETIT_040770mg"/>
</dbReference>
<dbReference type="EMBL" id="AGNK02006138">
    <property type="status" value="NOT_ANNOTATED_CDS"/>
    <property type="molecule type" value="Genomic_DNA"/>
</dbReference>
<name>K4APC2_SETIT</name>
<organism evidence="1 2">
    <name type="scientific">Setaria italica</name>
    <name type="common">Foxtail millet</name>
    <name type="synonym">Panicum italicum</name>
    <dbReference type="NCBI Taxonomy" id="4555"/>
    <lineage>
        <taxon>Eukaryota</taxon>
        <taxon>Viridiplantae</taxon>
        <taxon>Streptophyta</taxon>
        <taxon>Embryophyta</taxon>
        <taxon>Tracheophyta</taxon>
        <taxon>Spermatophyta</taxon>
        <taxon>Magnoliopsida</taxon>
        <taxon>Liliopsida</taxon>
        <taxon>Poales</taxon>
        <taxon>Poaceae</taxon>
        <taxon>PACMAD clade</taxon>
        <taxon>Panicoideae</taxon>
        <taxon>Panicodae</taxon>
        <taxon>Paniceae</taxon>
        <taxon>Cenchrinae</taxon>
        <taxon>Setaria</taxon>
    </lineage>
</organism>
<evidence type="ECO:0000313" key="1">
    <source>
        <dbReference type="EnsemblPlants" id="KQK92816"/>
    </source>
</evidence>
<accession>K4APC2</accession>